<feature type="compositionally biased region" description="Basic and acidic residues" evidence="2">
    <location>
        <begin position="59"/>
        <end position="69"/>
    </location>
</feature>
<keyword evidence="1" id="KW-0175">Coiled coil</keyword>
<evidence type="ECO:0000313" key="4">
    <source>
        <dbReference type="Proteomes" id="UP001634394"/>
    </source>
</evidence>
<dbReference type="AlphaFoldDB" id="A0ABD3VUW6"/>
<feature type="compositionally biased region" description="Basic and acidic residues" evidence="2">
    <location>
        <begin position="12"/>
        <end position="36"/>
    </location>
</feature>
<dbReference type="EMBL" id="JBJQND010000009">
    <property type="protein sequence ID" value="KAL3865389.1"/>
    <property type="molecule type" value="Genomic_DNA"/>
</dbReference>
<feature type="coiled-coil region" evidence="1">
    <location>
        <begin position="213"/>
        <end position="247"/>
    </location>
</feature>
<evidence type="ECO:0000256" key="2">
    <source>
        <dbReference type="SAM" id="MobiDB-lite"/>
    </source>
</evidence>
<dbReference type="PANTHER" id="PTHR38580:SF1">
    <property type="entry name" value="COILED-COIL DOMAIN-CONTAINING PROTEIN 192"/>
    <property type="match status" value="1"/>
</dbReference>
<feature type="region of interest" description="Disordered" evidence="2">
    <location>
        <begin position="352"/>
        <end position="383"/>
    </location>
</feature>
<feature type="region of interest" description="Disordered" evidence="2">
    <location>
        <begin position="412"/>
        <end position="494"/>
    </location>
</feature>
<evidence type="ECO:0000256" key="1">
    <source>
        <dbReference type="SAM" id="Coils"/>
    </source>
</evidence>
<proteinExistence type="predicted"/>
<feature type="compositionally biased region" description="Polar residues" evidence="2">
    <location>
        <begin position="430"/>
        <end position="441"/>
    </location>
</feature>
<accession>A0ABD3VUW6</accession>
<keyword evidence="4" id="KW-1185">Reference proteome</keyword>
<protein>
    <submittedName>
        <fullName evidence="3">Uncharacterized protein</fullName>
    </submittedName>
</protein>
<feature type="compositionally biased region" description="Basic residues" evidence="2">
    <location>
        <begin position="459"/>
        <end position="473"/>
    </location>
</feature>
<name>A0ABD3VUW6_SINWO</name>
<reference evidence="3 4" key="1">
    <citation type="submission" date="2024-11" db="EMBL/GenBank/DDBJ databases">
        <title>Chromosome-level genome assembly of the freshwater bivalve Anodonta woodiana.</title>
        <authorList>
            <person name="Chen X."/>
        </authorList>
    </citation>
    <scope>NUCLEOTIDE SEQUENCE [LARGE SCALE GENOMIC DNA]</scope>
    <source>
        <strain evidence="3">MN2024</strain>
        <tissue evidence="3">Gills</tissue>
    </source>
</reference>
<sequence>MGSNSSSNVRPVKIEQSDKNIYTDRKKSDGFKKSADHSSTAEAEQPKTVQSQAAFQADEGTKDEKVKELEKQLIESESQRLDLEDQVQVLQERLEEFQTTNAVQQQSTNFDETLKAKDQYISKLEQEKETIEQEFKKLKGKHRRKVKTLSMHLSEYKQEVNFEIMELTEEINNLRKENSRLKGKDPKANHEENKSMSQESNVNTETSERMTLILEMSSQLSEQEQKLKSLEDQLVERDHIIEELRRKMRSSLGGNAVKENSVAKNKSEDRRMMDTTTILVDSAESRYKVDYSVHHPQKMISSVKKIEEDEAESEEESLNKLSSLLKDFKPGKPNLRMSDDSLELRQLIEEDQQGRAFSGASRDSGIGSAGKRTENKSIFPAPKSNINRKLTHVLSDESGLSDSDIEKGVFPASKINSAPAKMQALRAASRASSNTNGQNVNDFDDSEEELFPSLPPKGPRSKKKKSQLKKRIGRSNDLSFSHLPSVAFAEQQQG</sequence>
<dbReference type="Proteomes" id="UP001634394">
    <property type="component" value="Unassembled WGS sequence"/>
</dbReference>
<dbReference type="PANTHER" id="PTHR38580">
    <property type="entry name" value="COILED-COIL DOMAIN-CONTAINING PROTEIN 192"/>
    <property type="match status" value="1"/>
</dbReference>
<comment type="caution">
    <text evidence="3">The sequence shown here is derived from an EMBL/GenBank/DDBJ whole genome shotgun (WGS) entry which is preliminary data.</text>
</comment>
<feature type="compositionally biased region" description="Polar residues" evidence="2">
    <location>
        <begin position="37"/>
        <end position="54"/>
    </location>
</feature>
<organism evidence="3 4">
    <name type="scientific">Sinanodonta woodiana</name>
    <name type="common">Chinese pond mussel</name>
    <name type="synonym">Anodonta woodiana</name>
    <dbReference type="NCBI Taxonomy" id="1069815"/>
    <lineage>
        <taxon>Eukaryota</taxon>
        <taxon>Metazoa</taxon>
        <taxon>Spiralia</taxon>
        <taxon>Lophotrochozoa</taxon>
        <taxon>Mollusca</taxon>
        <taxon>Bivalvia</taxon>
        <taxon>Autobranchia</taxon>
        <taxon>Heteroconchia</taxon>
        <taxon>Palaeoheterodonta</taxon>
        <taxon>Unionida</taxon>
        <taxon>Unionoidea</taxon>
        <taxon>Unionidae</taxon>
        <taxon>Unioninae</taxon>
        <taxon>Sinanodonta</taxon>
    </lineage>
</organism>
<feature type="compositionally biased region" description="Basic and acidic residues" evidence="2">
    <location>
        <begin position="176"/>
        <end position="194"/>
    </location>
</feature>
<gene>
    <name evidence="3" type="ORF">ACJMK2_042780</name>
</gene>
<evidence type="ECO:0000313" key="3">
    <source>
        <dbReference type="EMBL" id="KAL3865389.1"/>
    </source>
</evidence>
<feature type="compositionally biased region" description="Polar residues" evidence="2">
    <location>
        <begin position="195"/>
        <end position="205"/>
    </location>
</feature>
<feature type="region of interest" description="Disordered" evidence="2">
    <location>
        <begin position="1"/>
        <end position="69"/>
    </location>
</feature>
<dbReference type="InterPro" id="IPR038817">
    <property type="entry name" value="CCDC192"/>
</dbReference>
<feature type="region of interest" description="Disordered" evidence="2">
    <location>
        <begin position="176"/>
        <end position="206"/>
    </location>
</feature>